<proteinExistence type="predicted"/>
<keyword evidence="2" id="KW-0186">Copper</keyword>
<dbReference type="AlphaFoldDB" id="A0A6J7E5B7"/>
<dbReference type="GO" id="GO:0046872">
    <property type="term" value="F:metal ion binding"/>
    <property type="evidence" value="ECO:0007669"/>
    <property type="project" value="UniProtKB-KW"/>
</dbReference>
<reference evidence="3" key="1">
    <citation type="submission" date="2020-05" db="EMBL/GenBank/DDBJ databases">
        <authorList>
            <person name="Chiriac C."/>
            <person name="Salcher M."/>
            <person name="Ghai R."/>
            <person name="Kavagutti S V."/>
        </authorList>
    </citation>
    <scope>NUCLEOTIDE SEQUENCE</scope>
</reference>
<evidence type="ECO:0000256" key="2">
    <source>
        <dbReference type="ARBA" id="ARBA00023008"/>
    </source>
</evidence>
<keyword evidence="1" id="KW-0479">Metal-binding</keyword>
<accession>A0A6J7E5B7</accession>
<dbReference type="PROSITE" id="PS00196">
    <property type="entry name" value="COPPER_BLUE"/>
    <property type="match status" value="1"/>
</dbReference>
<sequence>MFVANDDNAKHILVIREGDTVVGDLELNVAKKGDSAEGTINLLPGSYFVYCIVPGHSNMKSTLTVS</sequence>
<evidence type="ECO:0000256" key="1">
    <source>
        <dbReference type="ARBA" id="ARBA00022723"/>
    </source>
</evidence>
<dbReference type="EMBL" id="CAFBLJ010000084">
    <property type="protein sequence ID" value="CAB4878136.1"/>
    <property type="molecule type" value="Genomic_DNA"/>
</dbReference>
<organism evidence="3">
    <name type="scientific">freshwater metagenome</name>
    <dbReference type="NCBI Taxonomy" id="449393"/>
    <lineage>
        <taxon>unclassified sequences</taxon>
        <taxon>metagenomes</taxon>
        <taxon>ecological metagenomes</taxon>
    </lineage>
</organism>
<gene>
    <name evidence="3" type="ORF">UFOPK3304_01396</name>
</gene>
<evidence type="ECO:0000313" key="3">
    <source>
        <dbReference type="EMBL" id="CAB4878136.1"/>
    </source>
</evidence>
<dbReference type="InterPro" id="IPR028871">
    <property type="entry name" value="BlueCu_1_BS"/>
</dbReference>
<name>A0A6J7E5B7_9ZZZZ</name>
<protein>
    <submittedName>
        <fullName evidence="3">Unannotated protein</fullName>
    </submittedName>
</protein>